<organism evidence="10 11">
    <name type="scientific">Candidatus Glassbacteria bacterium RIFCSPLOWO2_12_FULL_58_11</name>
    <dbReference type="NCBI Taxonomy" id="1817867"/>
    <lineage>
        <taxon>Bacteria</taxon>
        <taxon>Candidatus Glassiibacteriota</taxon>
    </lineage>
</organism>
<dbReference type="Pfam" id="PF02465">
    <property type="entry name" value="FliD_N"/>
    <property type="match status" value="1"/>
</dbReference>
<evidence type="ECO:0000256" key="2">
    <source>
        <dbReference type="ARBA" id="ARBA00009764"/>
    </source>
</evidence>
<keyword evidence="5" id="KW-0975">Bacterial flagellum</keyword>
<evidence type="ECO:0000256" key="5">
    <source>
        <dbReference type="ARBA" id="ARBA00023143"/>
    </source>
</evidence>
<comment type="subcellular location">
    <subcellularLocation>
        <location evidence="1">Bacterial flagellum</location>
    </subcellularLocation>
</comment>
<dbReference type="EMBL" id="MFIX01000155">
    <property type="protein sequence ID" value="OGG03218.1"/>
    <property type="molecule type" value="Genomic_DNA"/>
</dbReference>
<evidence type="ECO:0000313" key="11">
    <source>
        <dbReference type="Proteomes" id="UP000179129"/>
    </source>
</evidence>
<comment type="caution">
    <text evidence="10">The sequence shown here is derived from an EMBL/GenBank/DDBJ whole genome shotgun (WGS) entry which is preliminary data.</text>
</comment>
<reference evidence="10 11" key="1">
    <citation type="journal article" date="2016" name="Nat. Commun.">
        <title>Thousands of microbial genomes shed light on interconnected biogeochemical processes in an aquifer system.</title>
        <authorList>
            <person name="Anantharaman K."/>
            <person name="Brown C.T."/>
            <person name="Hug L.A."/>
            <person name="Sharon I."/>
            <person name="Castelle C.J."/>
            <person name="Probst A.J."/>
            <person name="Thomas B.C."/>
            <person name="Singh A."/>
            <person name="Wilkins M.J."/>
            <person name="Karaoz U."/>
            <person name="Brodie E.L."/>
            <person name="Williams K.H."/>
            <person name="Hubbard S.S."/>
            <person name="Banfield J.F."/>
        </authorList>
    </citation>
    <scope>NUCLEOTIDE SEQUENCE [LARGE SCALE GENOMIC DNA]</scope>
</reference>
<evidence type="ECO:0000256" key="4">
    <source>
        <dbReference type="ARBA" id="ARBA00023054"/>
    </source>
</evidence>
<dbReference type="GO" id="GO:0071973">
    <property type="term" value="P:bacterial-type flagellum-dependent cell motility"/>
    <property type="evidence" value="ECO:0007669"/>
    <property type="project" value="TreeGrafter"/>
</dbReference>
<keyword evidence="4" id="KW-0175">Coiled coil</keyword>
<dbReference type="InterPro" id="IPR003481">
    <property type="entry name" value="FliD_N"/>
</dbReference>
<sequence length="1190" mass="122679">MTAPISFTGLASGIDTNQIISQLLSIQQKPVDAIKDKNEILAVQRQAYQDVNTQLLSLQTQTLPLRLESTFTSRSAVSSDESKLTVSAGYGAAKTSHRVEITQLAQEAIVNSQRYLSQAQLLGTNTVGINILGGTTRANAPGAGRIKGAVALSETTTLGDLGLSDFTLKVDPDGTGKHAAVSITGLSASTTVSDLMTKIRNQVESVKAQLVYDEGLGGKALQLSSNYVGIDISLSGAVAEAVFGIDSGTTANSGSSANLGNARNYAAVIPEDLPVGTYTVVSSNGKAGSVTGSIDLAAAAAGGSITELKLSDLGVTDFSELLIDPDASGASGDISVKKSDGSELDGDSTVGDLIDAVNASMPDATAQLVEGSGGAVFLRISANEGGRDITINQVGASQGILKKVLGIDDTATSSNATTSSSDFTMTAIFYPRGSLDQTSRRVASGAESDYTNVGVSDLIDGVTIVGSPTGEVFTPGSARVQINNGSSLTISSSSKTQIFGVTGVTADSYATGLAFDKNGSGATGLNTAIKDLVTAGAFSLDGGEGVKAGTFRVGNSTLSLSQDEIDGGITISSVLARINSANEGISVAYEPGTDRFVVTSSAYGRQDAVTLGSYTGQSGTSNILKVLGLTNAPTQVSISAGADAATIDPDTELALAGFSITPTTGSFSINGIAIEVDTNADTLTDIIDKINASSAGVTASLDTVSNRLTLVQKVDKDTTAKNIKVSSASDTSNLLQVLRITGGATSDGSVASVESSKTQNIVGSDRKTAEVVVDNVHYSRNTNTIDDISPALTYKLQGETTSPITVTVSGDSEKALAAIANWVVEYNKTIKLLNPGTLQDSDKPNLKPVTDAERTSLTFNELVDRLDNFTQLNKDETIRHDGNFRILETQLRDGAFKTVKIPGSTLTSLADIGITSGSVGSPLTQDYQGVLVADSTDHDTILAALQSNQALLDALANDDSAVQKLFGQSASSSVAAKGTTAFDDTTPLANDITFQVYDGKATASITLPAGTSDKNDILNIITTQLSRAGLSGIKVSFDAGSHLVFASQTNTGRAYIRILDATGGAETDRLSSRFGLSGGSFLGEQASDRSGMAVELAQTLKNNSGINGFIGQKSTFGGIYGQGSIYDEIIKNLQDITDMEARIAQREDTLRAKFTAMENAISRLQQQQNALAQFIGSSTSASSSLSASSG</sequence>
<evidence type="ECO:0000259" key="9">
    <source>
        <dbReference type="Pfam" id="PF07195"/>
    </source>
</evidence>
<dbReference type="InterPro" id="IPR010809">
    <property type="entry name" value="FliD_C"/>
</dbReference>
<dbReference type="GO" id="GO:0007155">
    <property type="term" value="P:cell adhesion"/>
    <property type="evidence" value="ECO:0007669"/>
    <property type="project" value="InterPro"/>
</dbReference>
<evidence type="ECO:0000256" key="3">
    <source>
        <dbReference type="ARBA" id="ARBA00011255"/>
    </source>
</evidence>
<evidence type="ECO:0000256" key="6">
    <source>
        <dbReference type="ARBA" id="ARBA00033074"/>
    </source>
</evidence>
<accession>A0A1F5YSM7</accession>
<dbReference type="PANTHER" id="PTHR30288:SF0">
    <property type="entry name" value="FLAGELLAR HOOK-ASSOCIATED PROTEIN 2"/>
    <property type="match status" value="1"/>
</dbReference>
<dbReference type="AlphaFoldDB" id="A0A1F5YSM7"/>
<feature type="domain" description="Flagellar hook-associated protein 2 N-terminal" evidence="8">
    <location>
        <begin position="12"/>
        <end position="107"/>
    </location>
</feature>
<name>A0A1F5YSM7_9BACT</name>
<dbReference type="Proteomes" id="UP000179129">
    <property type="component" value="Unassembled WGS sequence"/>
</dbReference>
<evidence type="ECO:0000256" key="1">
    <source>
        <dbReference type="ARBA" id="ARBA00004365"/>
    </source>
</evidence>
<evidence type="ECO:0000313" key="10">
    <source>
        <dbReference type="EMBL" id="OGG03218.1"/>
    </source>
</evidence>
<dbReference type="Pfam" id="PF07195">
    <property type="entry name" value="FliD_C"/>
    <property type="match status" value="1"/>
</dbReference>
<proteinExistence type="inferred from homology"/>
<evidence type="ECO:0000256" key="7">
    <source>
        <dbReference type="ARBA" id="ARBA00033192"/>
    </source>
</evidence>
<comment type="similarity">
    <text evidence="2">Belongs to the FliD family.</text>
</comment>
<dbReference type="STRING" id="1817867.A3F83_04260"/>
<dbReference type="GO" id="GO:0009424">
    <property type="term" value="C:bacterial-type flagellum hook"/>
    <property type="evidence" value="ECO:0007669"/>
    <property type="project" value="InterPro"/>
</dbReference>
<comment type="subunit">
    <text evidence="3">Homopentamer.</text>
</comment>
<evidence type="ECO:0000259" key="8">
    <source>
        <dbReference type="Pfam" id="PF02465"/>
    </source>
</evidence>
<feature type="domain" description="Flagellar hook-associated protein 2 C-terminal" evidence="9">
    <location>
        <begin position="768"/>
        <end position="1166"/>
    </location>
</feature>
<dbReference type="PANTHER" id="PTHR30288">
    <property type="entry name" value="FLAGELLAR CAP/ASSEMBLY PROTEIN FLID"/>
    <property type="match status" value="1"/>
</dbReference>
<protein>
    <recommendedName>
        <fullName evidence="7">Filament cap protein</fullName>
    </recommendedName>
    <alternativeName>
        <fullName evidence="6">Flagellar cap protein</fullName>
    </alternativeName>
</protein>
<dbReference type="InterPro" id="IPR040026">
    <property type="entry name" value="FliD"/>
</dbReference>
<gene>
    <name evidence="10" type="ORF">A3F83_04260</name>
</gene>
<dbReference type="GO" id="GO:0009421">
    <property type="term" value="C:bacterial-type flagellum filament cap"/>
    <property type="evidence" value="ECO:0007669"/>
    <property type="project" value="InterPro"/>
</dbReference>